<comment type="caution">
    <text evidence="4">The sequence shown here is derived from an EMBL/GenBank/DDBJ whole genome shotgun (WGS) entry which is preliminary data.</text>
</comment>
<evidence type="ECO:0000256" key="1">
    <source>
        <dbReference type="ARBA" id="ARBA00022603"/>
    </source>
</evidence>
<dbReference type="OrthoDB" id="417697at2759"/>
<gene>
    <name evidence="4" type="ORF">IV203_025743</name>
</gene>
<dbReference type="PANTHER" id="PTHR22809">
    <property type="entry name" value="METHYLTRANSFERASE-RELATED"/>
    <property type="match status" value="1"/>
</dbReference>
<reference evidence="4" key="2">
    <citation type="submission" date="2021-04" db="EMBL/GenBank/DDBJ databases">
        <authorList>
            <person name="Podell S."/>
        </authorList>
    </citation>
    <scope>NUCLEOTIDE SEQUENCE</scope>
    <source>
        <strain evidence="4">Hildebrandi</strain>
    </source>
</reference>
<dbReference type="GO" id="GO:0008757">
    <property type="term" value="F:S-adenosylmethionine-dependent methyltransferase activity"/>
    <property type="evidence" value="ECO:0007669"/>
    <property type="project" value="UniProtKB-ARBA"/>
</dbReference>
<keyword evidence="2" id="KW-0808">Transferase</keyword>
<dbReference type="InterPro" id="IPR013078">
    <property type="entry name" value="His_Pase_superF_clade-1"/>
</dbReference>
<sequence>MNGYGPTPTPKKLRRRIDGSPIVSRDTTLPPKRIFLIRHGESMGQTAKRLGWDRKTDRRLIDCGLTSKGTSQAYSIRKLLGEKMDLESIELVVSSPLTRALHTALLAFPDKSVLVGYDLREIGSKVPENTPRKIEQVLSDATDMLATRQNQTVVDVDTLRPPDWPRDYSPSVVKRDRLRKFFQFLYQSRSETTIAVVCHYNVIRSAVMDGATLRPANAVPIACQLYPNGDVELLGSPDDANMLAEPDPFLHVQQINDPQNEFSSAAAYYTIFRKGRIQEQACSSQQTRDFWTEDVWTMEDEEMAQETLQSHLEKCTIPTNHISSSNNDGHAGDYDANAWDQFYTDHGTRFFKDRHYLEKTFPEEFVQPFIDESTNTDVQHKSISKSARTLVEIGCGVGNAILPLTEPDNDGRRWDVIHGLDISQQAIQLLQQDERFIAFNKSGATKSPRQAIFGHVCDISRDLPRCCNGISDVTTLLFCLSAIDPSFMPNAVKNVASTLKPGGRLVFRDYGRYDEAQMKLGTSRSKRIKDNFYQKHDGTKCYYFTLEEVTHLFGSIAGLEIVEVKYLRRLYTNKGTGQRRRRVWVQGRFQQSQAQT</sequence>
<evidence type="ECO:0000256" key="3">
    <source>
        <dbReference type="SAM" id="MobiDB-lite"/>
    </source>
</evidence>
<dbReference type="Pfam" id="PF00300">
    <property type="entry name" value="His_Phos_1"/>
    <property type="match status" value="1"/>
</dbReference>
<keyword evidence="1 4" id="KW-0489">Methyltransferase</keyword>
<evidence type="ECO:0000313" key="5">
    <source>
        <dbReference type="Proteomes" id="UP000693970"/>
    </source>
</evidence>
<dbReference type="EMBL" id="JAGRRH010000012">
    <property type="protein sequence ID" value="KAG7362077.1"/>
    <property type="molecule type" value="Genomic_DNA"/>
</dbReference>
<dbReference type="InterPro" id="IPR026113">
    <property type="entry name" value="METTL2/6/8-like"/>
</dbReference>
<dbReference type="Proteomes" id="UP000693970">
    <property type="component" value="Unassembled WGS sequence"/>
</dbReference>
<dbReference type="PANTHER" id="PTHR22809:SF5">
    <property type="entry name" value="TRNA N(3)-METHYLCYTIDINE METHYLTRANSFERASE METTL6"/>
    <property type="match status" value="1"/>
</dbReference>
<feature type="region of interest" description="Disordered" evidence="3">
    <location>
        <begin position="1"/>
        <end position="22"/>
    </location>
</feature>
<organism evidence="4 5">
    <name type="scientific">Nitzschia inconspicua</name>
    <dbReference type="NCBI Taxonomy" id="303405"/>
    <lineage>
        <taxon>Eukaryota</taxon>
        <taxon>Sar</taxon>
        <taxon>Stramenopiles</taxon>
        <taxon>Ochrophyta</taxon>
        <taxon>Bacillariophyta</taxon>
        <taxon>Bacillariophyceae</taxon>
        <taxon>Bacillariophycidae</taxon>
        <taxon>Bacillariales</taxon>
        <taxon>Bacillariaceae</taxon>
        <taxon>Nitzschia</taxon>
    </lineage>
</organism>
<dbReference type="CDD" id="cd02440">
    <property type="entry name" value="AdoMet_MTases"/>
    <property type="match status" value="1"/>
</dbReference>
<dbReference type="GO" id="GO:0032259">
    <property type="term" value="P:methylation"/>
    <property type="evidence" value="ECO:0007669"/>
    <property type="project" value="UniProtKB-KW"/>
</dbReference>
<dbReference type="AlphaFoldDB" id="A0A9K3LHB6"/>
<accession>A0A9K3LHB6</accession>
<name>A0A9K3LHB6_9STRA</name>
<protein>
    <submittedName>
        <fullName evidence="4">Methyltransferase domain containing protein</fullName>
    </submittedName>
</protein>
<evidence type="ECO:0000313" key="4">
    <source>
        <dbReference type="EMBL" id="KAG7362077.1"/>
    </source>
</evidence>
<dbReference type="SMART" id="SM00855">
    <property type="entry name" value="PGAM"/>
    <property type="match status" value="1"/>
</dbReference>
<evidence type="ECO:0000256" key="2">
    <source>
        <dbReference type="ARBA" id="ARBA00022679"/>
    </source>
</evidence>
<proteinExistence type="predicted"/>
<reference evidence="4" key="1">
    <citation type="journal article" date="2021" name="Sci. Rep.">
        <title>Diploid genomic architecture of Nitzschia inconspicua, an elite biomass production diatom.</title>
        <authorList>
            <person name="Oliver A."/>
            <person name="Podell S."/>
            <person name="Pinowska A."/>
            <person name="Traller J.C."/>
            <person name="Smith S.R."/>
            <person name="McClure R."/>
            <person name="Beliaev A."/>
            <person name="Bohutskyi P."/>
            <person name="Hill E.A."/>
            <person name="Rabines A."/>
            <person name="Zheng H."/>
            <person name="Allen L.Z."/>
            <person name="Kuo A."/>
            <person name="Grigoriev I.V."/>
            <person name="Allen A.E."/>
            <person name="Hazlebeck D."/>
            <person name="Allen E.E."/>
        </authorList>
    </citation>
    <scope>NUCLEOTIDE SEQUENCE</scope>
    <source>
        <strain evidence="4">Hildebrandi</strain>
    </source>
</reference>
<keyword evidence="5" id="KW-1185">Reference proteome</keyword>
<dbReference type="Pfam" id="PF13489">
    <property type="entry name" value="Methyltransf_23"/>
    <property type="match status" value="1"/>
</dbReference>
<dbReference type="CDD" id="cd07067">
    <property type="entry name" value="HP_PGM_like"/>
    <property type="match status" value="1"/>
</dbReference>